<protein>
    <submittedName>
        <fullName evidence="1">Uncharacterized protein</fullName>
    </submittedName>
</protein>
<evidence type="ECO:0000313" key="1">
    <source>
        <dbReference type="EMBL" id="GAA1017140.1"/>
    </source>
</evidence>
<keyword evidence="2" id="KW-1185">Reference proteome</keyword>
<dbReference type="EMBL" id="BAAAHU010000101">
    <property type="protein sequence ID" value="GAA1017140.1"/>
    <property type="molecule type" value="Genomic_DNA"/>
</dbReference>
<sequence>MKIYVTSRSRPTLDLWSSTLPRPRDAELEFVDENERSVQADVFVMSGVWAFDRYGGKPEREVAQLLPNTRGDSLPQWIVVPPFRPVVERNGKVVVREDFASVSPAYHAILESLRCIRREFGDAVSVTLHLPLLGMDDPNDRSTAESAGRAISKFLTEHGMS</sequence>
<proteinExistence type="predicted"/>
<reference evidence="1 2" key="1">
    <citation type="journal article" date="2019" name="Int. J. Syst. Evol. Microbiol.">
        <title>The Global Catalogue of Microorganisms (GCM) 10K type strain sequencing project: providing services to taxonomists for standard genome sequencing and annotation.</title>
        <authorList>
            <consortium name="The Broad Institute Genomics Platform"/>
            <consortium name="The Broad Institute Genome Sequencing Center for Infectious Disease"/>
            <person name="Wu L."/>
            <person name="Ma J."/>
        </authorList>
    </citation>
    <scope>NUCLEOTIDE SEQUENCE [LARGE SCALE GENOMIC DNA]</scope>
    <source>
        <strain evidence="1 2">JCM 11269</strain>
    </source>
</reference>
<name>A0ABN1T6Y0_9ACTN</name>
<dbReference type="RefSeq" id="WP_346074458.1">
    <property type="nucleotide sequence ID" value="NZ_BAAAHU010000101.1"/>
</dbReference>
<accession>A0ABN1T6Y0</accession>
<gene>
    <name evidence="1" type="ORF">GCM10009564_54300</name>
</gene>
<organism evidence="1 2">
    <name type="scientific">Streptomyces thermogriseus</name>
    <dbReference type="NCBI Taxonomy" id="75292"/>
    <lineage>
        <taxon>Bacteria</taxon>
        <taxon>Bacillati</taxon>
        <taxon>Actinomycetota</taxon>
        <taxon>Actinomycetes</taxon>
        <taxon>Kitasatosporales</taxon>
        <taxon>Streptomycetaceae</taxon>
        <taxon>Streptomyces</taxon>
    </lineage>
</organism>
<dbReference type="Proteomes" id="UP001501072">
    <property type="component" value="Unassembled WGS sequence"/>
</dbReference>
<evidence type="ECO:0000313" key="2">
    <source>
        <dbReference type="Proteomes" id="UP001501072"/>
    </source>
</evidence>
<comment type="caution">
    <text evidence="1">The sequence shown here is derived from an EMBL/GenBank/DDBJ whole genome shotgun (WGS) entry which is preliminary data.</text>
</comment>